<comment type="caution">
    <text evidence="1">The sequence shown here is derived from an EMBL/GenBank/DDBJ whole genome shotgun (WGS) entry which is preliminary data.</text>
</comment>
<sequence length="49" mass="5990">MSQKKHCAVCNSVEKKRERVFIKMTEMTKMTENLFYTKYFWYNSITEGE</sequence>
<proteinExistence type="predicted"/>
<organism evidence="1 2">
    <name type="scientific">Candidatus Argoarchaeum ethanivorans</name>
    <dbReference type="NCBI Taxonomy" id="2608793"/>
    <lineage>
        <taxon>Archaea</taxon>
        <taxon>Methanobacteriati</taxon>
        <taxon>Methanobacteriota</taxon>
        <taxon>Stenosarchaea group</taxon>
        <taxon>Methanomicrobia</taxon>
        <taxon>Methanosarcinales</taxon>
        <taxon>Methanosarcinales incertae sedis</taxon>
        <taxon>GOM Arc I cluster</taxon>
        <taxon>Candidatus Argoarchaeum</taxon>
    </lineage>
</organism>
<evidence type="ECO:0000313" key="2">
    <source>
        <dbReference type="Proteomes" id="UP000610373"/>
    </source>
</evidence>
<dbReference type="EMBL" id="CAJHIO010000008">
    <property type="protein sequence ID" value="CAD6491826.1"/>
    <property type="molecule type" value="Genomic_DNA"/>
</dbReference>
<protein>
    <submittedName>
        <fullName evidence="1">Uncharacterized protein</fullName>
    </submittedName>
</protein>
<dbReference type="AlphaFoldDB" id="A0A811T3I6"/>
<reference evidence="1" key="1">
    <citation type="submission" date="2020-10" db="EMBL/GenBank/DDBJ databases">
        <authorList>
            <person name="Hahn C.J."/>
            <person name="Laso-Perez R."/>
            <person name="Vulcano F."/>
            <person name="Vaziourakis K.-M."/>
            <person name="Stokke R."/>
            <person name="Steen I.H."/>
            <person name="Teske A."/>
            <person name="Boetius A."/>
            <person name="Liebeke M."/>
            <person name="Amann R."/>
            <person name="Knittel K."/>
        </authorList>
    </citation>
    <scope>NUCLEOTIDE SEQUENCE</scope>
    <source>
        <strain evidence="1">Gfbio:e3339647-f889-4370-9287-4fb5cb688e4c:AG392O15_GoMArc1</strain>
    </source>
</reference>
<dbReference type="Proteomes" id="UP000610373">
    <property type="component" value="Unassembled WGS sequence"/>
</dbReference>
<evidence type="ECO:0000313" key="1">
    <source>
        <dbReference type="EMBL" id="CAD6491826.1"/>
    </source>
</evidence>
<name>A0A811T3I6_9EURY</name>
<accession>A0A811T3I6</accession>
<gene>
    <name evidence="1" type="ORF">CHKLHMKO_00202</name>
</gene>